<dbReference type="Proteomes" id="UP000000322">
    <property type="component" value="Chromosome"/>
</dbReference>
<feature type="transmembrane region" description="Helical" evidence="1">
    <location>
        <begin position="127"/>
        <end position="146"/>
    </location>
</feature>
<evidence type="ECO:0000259" key="2">
    <source>
        <dbReference type="SMART" id="SM00014"/>
    </source>
</evidence>
<name>D1BF44_SANKS</name>
<evidence type="ECO:0000313" key="4">
    <source>
        <dbReference type="Proteomes" id="UP000000322"/>
    </source>
</evidence>
<feature type="transmembrane region" description="Helical" evidence="1">
    <location>
        <begin position="180"/>
        <end position="203"/>
    </location>
</feature>
<dbReference type="Gene3D" id="1.20.144.10">
    <property type="entry name" value="Phosphatidic acid phosphatase type 2/haloperoxidase"/>
    <property type="match status" value="1"/>
</dbReference>
<feature type="transmembrane region" description="Helical" evidence="1">
    <location>
        <begin position="12"/>
        <end position="30"/>
    </location>
</feature>
<accession>D1BF44</accession>
<proteinExistence type="predicted"/>
<dbReference type="KEGG" id="ske:Sked_14000"/>
<keyword evidence="1" id="KW-1133">Transmembrane helix</keyword>
<reference evidence="3 4" key="1">
    <citation type="journal article" date="2009" name="Stand. Genomic Sci.">
        <title>Complete genome sequence of Sanguibacter keddieii type strain (ST-74).</title>
        <authorList>
            <person name="Ivanova N."/>
            <person name="Sikorski J."/>
            <person name="Sims D."/>
            <person name="Brettin T."/>
            <person name="Detter J.C."/>
            <person name="Han C."/>
            <person name="Lapidus A."/>
            <person name="Copeland A."/>
            <person name="Glavina Del Rio T."/>
            <person name="Nolan M."/>
            <person name="Chen F."/>
            <person name="Lucas S."/>
            <person name="Tice H."/>
            <person name="Cheng J.F."/>
            <person name="Bruce D."/>
            <person name="Goodwin L."/>
            <person name="Pitluck S."/>
            <person name="Pati A."/>
            <person name="Mavromatis K."/>
            <person name="Chen A."/>
            <person name="Palaniappan K."/>
            <person name="D'haeseleer P."/>
            <person name="Chain P."/>
            <person name="Bristow J."/>
            <person name="Eisen J.A."/>
            <person name="Markowitz V."/>
            <person name="Hugenholtz P."/>
            <person name="Goker M."/>
            <person name="Pukall R."/>
            <person name="Klenk H.P."/>
            <person name="Kyrpides N.C."/>
        </authorList>
    </citation>
    <scope>NUCLEOTIDE SEQUENCE [LARGE SCALE GENOMIC DNA]</scope>
    <source>
        <strain evidence="4">ATCC 51767 / DSM 10542 / NCFB 3025 / ST-74</strain>
    </source>
</reference>
<evidence type="ECO:0000256" key="1">
    <source>
        <dbReference type="SAM" id="Phobius"/>
    </source>
</evidence>
<protein>
    <submittedName>
        <fullName evidence="3">PAP2 superfamily protein</fullName>
    </submittedName>
</protein>
<gene>
    <name evidence="3" type="ordered locus">Sked_14000</name>
</gene>
<feature type="domain" description="Phosphatidic acid phosphatase type 2/haloperoxidase" evidence="2">
    <location>
        <begin position="82"/>
        <end position="195"/>
    </location>
</feature>
<dbReference type="InterPro" id="IPR036938">
    <property type="entry name" value="PAP2/HPO_sf"/>
</dbReference>
<dbReference type="CDD" id="cd01610">
    <property type="entry name" value="PAP2_like"/>
    <property type="match status" value="1"/>
</dbReference>
<keyword evidence="1" id="KW-0812">Transmembrane</keyword>
<dbReference type="HOGENOM" id="CLU_072573_8_0_11"/>
<dbReference type="RefSeq" id="WP_012866409.1">
    <property type="nucleotide sequence ID" value="NC_013521.1"/>
</dbReference>
<dbReference type="InterPro" id="IPR000326">
    <property type="entry name" value="PAP2/HPO"/>
</dbReference>
<dbReference type="EMBL" id="CP001819">
    <property type="protein sequence ID" value="ACZ21340.1"/>
    <property type="molecule type" value="Genomic_DNA"/>
</dbReference>
<dbReference type="AlphaFoldDB" id="D1BF44"/>
<dbReference type="SMART" id="SM00014">
    <property type="entry name" value="acidPPc"/>
    <property type="match status" value="1"/>
</dbReference>
<dbReference type="eggNOG" id="COG0671">
    <property type="taxonomic scope" value="Bacteria"/>
</dbReference>
<dbReference type="SUPFAM" id="SSF48317">
    <property type="entry name" value="Acid phosphatase/Vanadium-dependent haloperoxidase"/>
    <property type="match status" value="1"/>
</dbReference>
<feature type="transmembrane region" description="Helical" evidence="1">
    <location>
        <begin position="50"/>
        <end position="71"/>
    </location>
</feature>
<organism evidence="3 4">
    <name type="scientific">Sanguibacter keddieii (strain ATCC 51767 / DSM 10542 / NCFB 3025 / ST-74)</name>
    <dbReference type="NCBI Taxonomy" id="446469"/>
    <lineage>
        <taxon>Bacteria</taxon>
        <taxon>Bacillati</taxon>
        <taxon>Actinomycetota</taxon>
        <taxon>Actinomycetes</taxon>
        <taxon>Micrococcales</taxon>
        <taxon>Sanguibacteraceae</taxon>
        <taxon>Sanguibacter</taxon>
    </lineage>
</organism>
<keyword evidence="1" id="KW-0472">Membrane</keyword>
<sequence length="228" mass="23067">MLSATTAARATRAAVLLAAGALVMTVAWLLRRPSHDLVQTIVPTTVDLPGVAAVSEVAVVLLGLACAVAGWQALRRGGANLALAVAAGAGVVAAYGASEGLKAFVQADRVCRDIAVVDCPGEGSWGFPSNHTTIAVAGATAVVLLVRSTWPRWAQASVVVLAVLGGVGRVLQGVHAPHEVVAGVALGSVTLLVVVLLLGPVLASPRVVERLDAVSSPLRSRSRAAAHR</sequence>
<feature type="transmembrane region" description="Helical" evidence="1">
    <location>
        <begin position="78"/>
        <end position="97"/>
    </location>
</feature>
<dbReference type="Pfam" id="PF01569">
    <property type="entry name" value="PAP2"/>
    <property type="match status" value="1"/>
</dbReference>
<evidence type="ECO:0000313" key="3">
    <source>
        <dbReference type="EMBL" id="ACZ21340.1"/>
    </source>
</evidence>
<feature type="transmembrane region" description="Helical" evidence="1">
    <location>
        <begin position="153"/>
        <end position="174"/>
    </location>
</feature>
<dbReference type="STRING" id="446469.Sked_14000"/>
<keyword evidence="4" id="KW-1185">Reference proteome</keyword>